<comment type="subcellular location">
    <subcellularLocation>
        <location evidence="1">Membrane</location>
        <topology evidence="1">Single-pass membrane protein</topology>
    </subcellularLocation>
</comment>
<evidence type="ECO:0000313" key="11">
    <source>
        <dbReference type="Proteomes" id="UP000011115"/>
    </source>
</evidence>
<dbReference type="ExpressionAtlas" id="M0ZI50">
    <property type="expression patterns" value="baseline"/>
</dbReference>
<dbReference type="HOGENOM" id="CLU_572939_0_0_1"/>
<name>M0ZI50_SOLTU</name>
<keyword evidence="3" id="KW-0808">Transferase</keyword>
<reference evidence="11" key="1">
    <citation type="journal article" date="2011" name="Nature">
        <title>Genome sequence and analysis of the tuber crop potato.</title>
        <authorList>
            <consortium name="The Potato Genome Sequencing Consortium"/>
        </authorList>
    </citation>
    <scope>NUCLEOTIDE SEQUENCE [LARGE SCALE GENOMIC DNA]</scope>
    <source>
        <strain evidence="11">cv. DM1-3 516 R44</strain>
    </source>
</reference>
<evidence type="ECO:0000256" key="8">
    <source>
        <dbReference type="ARBA" id="ARBA00051335"/>
    </source>
</evidence>
<keyword evidence="6" id="KW-0472">Membrane</keyword>
<gene>
    <name evidence="10" type="primary">LOC102586946</name>
</gene>
<proteinExistence type="inferred from homology"/>
<dbReference type="InterPro" id="IPR003386">
    <property type="entry name" value="LACT/PDAT_acylTrfase"/>
</dbReference>
<dbReference type="InterPro" id="IPR029058">
    <property type="entry name" value="AB_hydrolase_fold"/>
</dbReference>
<dbReference type="PANTHER" id="PTHR11440">
    <property type="entry name" value="LECITHIN-CHOLESTEROL ACYLTRANSFERASE-RELATED"/>
    <property type="match status" value="1"/>
</dbReference>
<dbReference type="GO" id="GO:0016020">
    <property type="term" value="C:membrane"/>
    <property type="evidence" value="ECO:0007669"/>
    <property type="project" value="UniProtKB-SubCell"/>
</dbReference>
<keyword evidence="11" id="KW-1185">Reference proteome</keyword>
<keyword evidence="7" id="KW-0012">Acyltransferase</keyword>
<dbReference type="GO" id="GO:0046027">
    <property type="term" value="F:phospholipid:diacylglycerol acyltransferase activity"/>
    <property type="evidence" value="ECO:0007669"/>
    <property type="project" value="UniProtKB-EC"/>
</dbReference>
<dbReference type="FunFam" id="3.40.50.1820:FF:000160">
    <property type="entry name" value="Phospholipid:diacylglycerol acyltransferase 1"/>
    <property type="match status" value="1"/>
</dbReference>
<accession>M0ZI50</accession>
<dbReference type="Gene3D" id="3.40.50.1820">
    <property type="entry name" value="alpha/beta hydrolase"/>
    <property type="match status" value="1"/>
</dbReference>
<dbReference type="Proteomes" id="UP000011115">
    <property type="component" value="Unassembled WGS sequence"/>
</dbReference>
<keyword evidence="4" id="KW-0812">Transmembrane</keyword>
<dbReference type="EnsemblPlants" id="PGSC0003DMT400001236">
    <property type="protein sequence ID" value="PGSC0003DMT400001236"/>
    <property type="gene ID" value="PGSC0003DMG400000466"/>
</dbReference>
<reference evidence="10" key="2">
    <citation type="submission" date="2015-06" db="UniProtKB">
        <authorList>
            <consortium name="EnsemblPlants"/>
        </authorList>
    </citation>
    <scope>IDENTIFICATION</scope>
    <source>
        <strain evidence="10">DM1-3 516 R44</strain>
    </source>
</reference>
<evidence type="ECO:0000256" key="4">
    <source>
        <dbReference type="ARBA" id="ARBA00022692"/>
    </source>
</evidence>
<evidence type="ECO:0000313" key="10">
    <source>
        <dbReference type="EnsemblPlants" id="PGSC0003DMT400001236"/>
    </source>
</evidence>
<evidence type="ECO:0000256" key="7">
    <source>
        <dbReference type="ARBA" id="ARBA00023315"/>
    </source>
</evidence>
<evidence type="ECO:0000256" key="2">
    <source>
        <dbReference type="ARBA" id="ARBA00010701"/>
    </source>
</evidence>
<dbReference type="AlphaFoldDB" id="M0ZI50"/>
<keyword evidence="5" id="KW-1133">Transmembrane helix</keyword>
<evidence type="ECO:0000256" key="5">
    <source>
        <dbReference type="ARBA" id="ARBA00022989"/>
    </source>
</evidence>
<dbReference type="Gramene" id="PGSC0003DMT400001236">
    <property type="protein sequence ID" value="PGSC0003DMT400001236"/>
    <property type="gene ID" value="PGSC0003DMG400000466"/>
</dbReference>
<comment type="catalytic activity">
    <reaction evidence="8">
        <text>a glycerophospholipid + a 1,2-diacyl-sn-glycerol = a monoacylglycerophospholipid + a triacyl-sn-glycerol</text>
        <dbReference type="Rhea" id="RHEA:14057"/>
        <dbReference type="ChEBI" id="CHEBI:17815"/>
        <dbReference type="ChEBI" id="CHEBI:64615"/>
        <dbReference type="ChEBI" id="CHEBI:136912"/>
        <dbReference type="ChEBI" id="CHEBI:136913"/>
        <dbReference type="EC" id="2.3.1.158"/>
    </reaction>
</comment>
<dbReference type="Pfam" id="PF02450">
    <property type="entry name" value="LCAT"/>
    <property type="match status" value="1"/>
</dbReference>
<dbReference type="GO" id="GO:0008374">
    <property type="term" value="F:O-acyltransferase activity"/>
    <property type="evidence" value="ECO:0007669"/>
    <property type="project" value="InterPro"/>
</dbReference>
<evidence type="ECO:0000256" key="3">
    <source>
        <dbReference type="ARBA" id="ARBA00022679"/>
    </source>
</evidence>
<evidence type="ECO:0000256" key="9">
    <source>
        <dbReference type="ARBA" id="ARBA00066405"/>
    </source>
</evidence>
<organism evidence="10 11">
    <name type="scientific">Solanum tuberosum</name>
    <name type="common">Potato</name>
    <dbReference type="NCBI Taxonomy" id="4113"/>
    <lineage>
        <taxon>Eukaryota</taxon>
        <taxon>Viridiplantae</taxon>
        <taxon>Streptophyta</taxon>
        <taxon>Embryophyta</taxon>
        <taxon>Tracheophyta</taxon>
        <taxon>Spermatophyta</taxon>
        <taxon>Magnoliopsida</taxon>
        <taxon>eudicotyledons</taxon>
        <taxon>Gunneridae</taxon>
        <taxon>Pentapetalae</taxon>
        <taxon>asterids</taxon>
        <taxon>lamiids</taxon>
        <taxon>Solanales</taxon>
        <taxon>Solanaceae</taxon>
        <taxon>Solanoideae</taxon>
        <taxon>Solaneae</taxon>
        <taxon>Solanum</taxon>
    </lineage>
</organism>
<protein>
    <recommendedName>
        <fullName evidence="9">phospholipid:diacylglycerol acyltransferase</fullName>
        <ecNumber evidence="9">2.3.1.158</ecNumber>
    </recommendedName>
</protein>
<dbReference type="EC" id="2.3.1.158" evidence="9"/>
<dbReference type="GO" id="GO:0019432">
    <property type="term" value="P:triglyceride biosynthetic process"/>
    <property type="evidence" value="ECO:0007669"/>
    <property type="project" value="UniProtKB-ARBA"/>
</dbReference>
<evidence type="ECO:0000256" key="1">
    <source>
        <dbReference type="ARBA" id="ARBA00004167"/>
    </source>
</evidence>
<sequence>MAAILRFRKLCFLEPVKCSTVSVQSFEKPKNDEKQSFEQPQKPESLVSAIERVLEKPKSKKIKKQPKEWRCVDSCCWLIGYLCTSWWLLLFLCNFLPANLPGLRVPEAPGVRLKRDGLTPLHPVVLVPGIVTGGLELWEGRPCSEGLFRKRLWGGSFTEIFKRPLCWLEHLSLDNETGLDPPGIRVRAVPGLVAADYFAPGYFVWAVLIENLAKIGYEQKNMYMAAYDWRLSFQNTEIRDQSLSRLKSKIELMYVTNGYKKVVVVPHSMGVIYFLHFLKWVEAPPPVGGGGGLGWCAKHIKAIMNIGPAFLGVPKAVANILSAEGRDVAFIRSMAPGLLDSETFGFQTLQHIMRVSRTWDSVISLVPRGGETIWGDLNKSPEVENICYTSKAQYLQSSSKENNGNDTDAKRSFHVKELPRYGRIISFGKEKLELPSSQLSIIDSKVNMTLYSTPLFRHLHYDNRCVVYQAWTTDCRN</sequence>
<dbReference type="OrthoDB" id="190846at2759"/>
<evidence type="ECO:0000256" key="6">
    <source>
        <dbReference type="ARBA" id="ARBA00023136"/>
    </source>
</evidence>
<comment type="similarity">
    <text evidence="2">Belongs to the AB hydrolase superfamily. Lipase family.</text>
</comment>
<dbReference type="SUPFAM" id="SSF53474">
    <property type="entry name" value="alpha/beta-Hydrolases"/>
    <property type="match status" value="1"/>
</dbReference>